<evidence type="ECO:0000313" key="2">
    <source>
        <dbReference type="EMBL" id="XCG63670.1"/>
    </source>
</evidence>
<dbReference type="EMBL" id="CP159218">
    <property type="protein sequence ID" value="XCG63670.1"/>
    <property type="molecule type" value="Genomic_DNA"/>
</dbReference>
<reference evidence="2" key="1">
    <citation type="submission" date="2024-05" db="EMBL/GenBank/DDBJ databases">
        <authorList>
            <person name="Cai S.Y."/>
            <person name="Jin L.M."/>
            <person name="Li H.R."/>
        </authorList>
    </citation>
    <scope>NUCLEOTIDE SEQUENCE</scope>
    <source>
        <strain evidence="2">A5-74</strain>
    </source>
</reference>
<name>A0AAU8DNE6_9ACTN</name>
<accession>A0AAU8DNE6</accession>
<dbReference type="RefSeq" id="WP_353649285.1">
    <property type="nucleotide sequence ID" value="NZ_CP159218.1"/>
</dbReference>
<proteinExistence type="predicted"/>
<dbReference type="AlphaFoldDB" id="A0AAU8DNE6"/>
<feature type="region of interest" description="Disordered" evidence="1">
    <location>
        <begin position="1"/>
        <end position="26"/>
    </location>
</feature>
<sequence>MSGTVRRTGIDLGLAPSDGSGAPRHLLRADRSDTAGPLFWSTSGLIVTQHQRAPLLGAWKISG</sequence>
<protein>
    <submittedName>
        <fullName evidence="2">Uncharacterized protein</fullName>
    </submittedName>
</protein>
<gene>
    <name evidence="2" type="ORF">ABLG96_21215</name>
</gene>
<evidence type="ECO:0000256" key="1">
    <source>
        <dbReference type="SAM" id="MobiDB-lite"/>
    </source>
</evidence>
<organism evidence="2">
    <name type="scientific">Nakamurella sp. A5-74</name>
    <dbReference type="NCBI Taxonomy" id="3158264"/>
    <lineage>
        <taxon>Bacteria</taxon>
        <taxon>Bacillati</taxon>
        <taxon>Actinomycetota</taxon>
        <taxon>Actinomycetes</taxon>
        <taxon>Nakamurellales</taxon>
        <taxon>Nakamurellaceae</taxon>
        <taxon>Nakamurella</taxon>
    </lineage>
</organism>